<dbReference type="EMBL" id="KZ668335">
    <property type="protein sequence ID" value="PPR88248.1"/>
    <property type="molecule type" value="Genomic_DNA"/>
</dbReference>
<protein>
    <submittedName>
        <fullName evidence="1">Uncharacterized protein</fullName>
    </submittedName>
</protein>
<dbReference type="AlphaFoldDB" id="A0A2P5WAZ6"/>
<reference evidence="1 2" key="1">
    <citation type="submission" date="2015-01" db="EMBL/GenBank/DDBJ databases">
        <title>Genome of allotetraploid Gossypium barbadense reveals genomic plasticity and fiber elongation in cotton evolution.</title>
        <authorList>
            <person name="Chen X."/>
            <person name="Liu X."/>
            <person name="Zhao B."/>
            <person name="Zheng H."/>
            <person name="Hu Y."/>
            <person name="Lu G."/>
            <person name="Yang C."/>
            <person name="Chen J."/>
            <person name="Shan C."/>
            <person name="Zhang L."/>
            <person name="Zhou Y."/>
            <person name="Wang L."/>
            <person name="Guo W."/>
            <person name="Bai Y."/>
            <person name="Ruan J."/>
            <person name="Shangguan X."/>
            <person name="Mao Y."/>
            <person name="Jiang J."/>
            <person name="Zhu Y."/>
            <person name="Lei J."/>
            <person name="Kang H."/>
            <person name="Chen S."/>
            <person name="He X."/>
            <person name="Wang R."/>
            <person name="Wang Y."/>
            <person name="Chen J."/>
            <person name="Wang L."/>
            <person name="Yu S."/>
            <person name="Wang B."/>
            <person name="Wei J."/>
            <person name="Song S."/>
            <person name="Lu X."/>
            <person name="Gao Z."/>
            <person name="Gu W."/>
            <person name="Deng X."/>
            <person name="Ma D."/>
            <person name="Wang S."/>
            <person name="Liang W."/>
            <person name="Fang L."/>
            <person name="Cai C."/>
            <person name="Zhu X."/>
            <person name="Zhou B."/>
            <person name="Zhang Y."/>
            <person name="Chen Z."/>
            <person name="Xu S."/>
            <person name="Zhu R."/>
            <person name="Wang S."/>
            <person name="Zhang T."/>
            <person name="Zhao G."/>
        </authorList>
    </citation>
    <scope>NUCLEOTIDE SEQUENCE [LARGE SCALE GENOMIC DNA]</scope>
    <source>
        <strain evidence="2">cv. Xinhai21</strain>
        <tissue evidence="1">Leaf</tissue>
    </source>
</reference>
<dbReference type="Proteomes" id="UP000239757">
    <property type="component" value="Unassembled WGS sequence"/>
</dbReference>
<sequence>MNVMVKLSSGWLLHRSCRRKMATSQPSSLAVTLPFQLLHQYLHLSLYHCLFNCNNGYGDDGRRFINNSTAAGAAMLGLHHQLYPQISKTISYQTRITPGILLSN</sequence>
<name>A0A2P5WAZ6_GOSBA</name>
<evidence type="ECO:0000313" key="2">
    <source>
        <dbReference type="Proteomes" id="UP000239757"/>
    </source>
</evidence>
<gene>
    <name evidence="1" type="ORF">GOBAR_AA32446</name>
</gene>
<evidence type="ECO:0000313" key="1">
    <source>
        <dbReference type="EMBL" id="PPR88248.1"/>
    </source>
</evidence>
<proteinExistence type="predicted"/>
<accession>A0A2P5WAZ6</accession>
<organism evidence="1 2">
    <name type="scientific">Gossypium barbadense</name>
    <name type="common">Sea Island cotton</name>
    <name type="synonym">Hibiscus barbadensis</name>
    <dbReference type="NCBI Taxonomy" id="3634"/>
    <lineage>
        <taxon>Eukaryota</taxon>
        <taxon>Viridiplantae</taxon>
        <taxon>Streptophyta</taxon>
        <taxon>Embryophyta</taxon>
        <taxon>Tracheophyta</taxon>
        <taxon>Spermatophyta</taxon>
        <taxon>Magnoliopsida</taxon>
        <taxon>eudicotyledons</taxon>
        <taxon>Gunneridae</taxon>
        <taxon>Pentapetalae</taxon>
        <taxon>rosids</taxon>
        <taxon>malvids</taxon>
        <taxon>Malvales</taxon>
        <taxon>Malvaceae</taxon>
        <taxon>Malvoideae</taxon>
        <taxon>Gossypium</taxon>
    </lineage>
</organism>